<sequence length="70" mass="8095">MPLTTDEAFETLVNSEYYWSRTGLSHQDKRNNRFKVNKGKFISTEKKEELLARAGFAVNTVTTWQLPKAT</sequence>
<protein>
    <submittedName>
        <fullName evidence="1">Uncharacterized protein</fullName>
    </submittedName>
</protein>
<accession>A0A6G9ATH5</accession>
<reference evidence="1 2" key="1">
    <citation type="submission" date="2020-03" db="EMBL/GenBank/DDBJ databases">
        <authorList>
            <person name="Kim M.K."/>
        </authorList>
    </citation>
    <scope>NUCLEOTIDE SEQUENCE [LARGE SCALE GENOMIC DNA]</scope>
    <source>
        <strain evidence="1 2">BT328</strain>
    </source>
</reference>
<dbReference type="EMBL" id="CP050063">
    <property type="protein sequence ID" value="QIP15688.1"/>
    <property type="molecule type" value="Genomic_DNA"/>
</dbReference>
<evidence type="ECO:0000313" key="2">
    <source>
        <dbReference type="Proteomes" id="UP000501802"/>
    </source>
</evidence>
<organism evidence="1 2">
    <name type="scientific">Spirosoma aureum</name>
    <dbReference type="NCBI Taxonomy" id="2692134"/>
    <lineage>
        <taxon>Bacteria</taxon>
        <taxon>Pseudomonadati</taxon>
        <taxon>Bacteroidota</taxon>
        <taxon>Cytophagia</taxon>
        <taxon>Cytophagales</taxon>
        <taxon>Cytophagaceae</taxon>
        <taxon>Spirosoma</taxon>
    </lineage>
</organism>
<name>A0A6G9ATH5_9BACT</name>
<gene>
    <name evidence="1" type="ORF">G8759_25170</name>
</gene>
<dbReference type="KEGG" id="spib:G8759_25170"/>
<evidence type="ECO:0000313" key="1">
    <source>
        <dbReference type="EMBL" id="QIP15688.1"/>
    </source>
</evidence>
<dbReference type="Proteomes" id="UP000501802">
    <property type="component" value="Chromosome"/>
</dbReference>
<dbReference type="AlphaFoldDB" id="A0A6G9ATH5"/>
<keyword evidence="2" id="KW-1185">Reference proteome</keyword>
<proteinExistence type="predicted"/>
<dbReference type="RefSeq" id="WP_167214401.1">
    <property type="nucleotide sequence ID" value="NZ_CP050063.1"/>
</dbReference>